<keyword evidence="9" id="KW-0804">Transcription</keyword>
<organism evidence="13 14">
    <name type="scientific">Orchesella cincta</name>
    <name type="common">Springtail</name>
    <name type="synonym">Podura cincta</name>
    <dbReference type="NCBI Taxonomy" id="48709"/>
    <lineage>
        <taxon>Eukaryota</taxon>
        <taxon>Metazoa</taxon>
        <taxon>Ecdysozoa</taxon>
        <taxon>Arthropoda</taxon>
        <taxon>Hexapoda</taxon>
        <taxon>Collembola</taxon>
        <taxon>Entomobryomorpha</taxon>
        <taxon>Entomobryoidea</taxon>
        <taxon>Orchesellidae</taxon>
        <taxon>Orchesellinae</taxon>
        <taxon>Orchesella</taxon>
    </lineage>
</organism>
<accession>A0A1D2M3K3</accession>
<dbReference type="PROSITE" id="PS50157">
    <property type="entry name" value="ZINC_FINGER_C2H2_2"/>
    <property type="match status" value="4"/>
</dbReference>
<comment type="function">
    <text evidence="1">May be involved in transcriptional regulation.</text>
</comment>
<evidence type="ECO:0000256" key="1">
    <source>
        <dbReference type="ARBA" id="ARBA00003767"/>
    </source>
</evidence>
<keyword evidence="3" id="KW-0479">Metal-binding</keyword>
<feature type="domain" description="C2H2-type" evidence="12">
    <location>
        <begin position="110"/>
        <end position="134"/>
    </location>
</feature>
<evidence type="ECO:0000256" key="5">
    <source>
        <dbReference type="ARBA" id="ARBA00022771"/>
    </source>
</evidence>
<keyword evidence="10" id="KW-0539">Nucleus</keyword>
<proteinExistence type="predicted"/>
<reference evidence="13 14" key="1">
    <citation type="journal article" date="2016" name="Genome Biol. Evol.">
        <title>Gene Family Evolution Reflects Adaptation to Soil Environmental Stressors in the Genome of the Collembolan Orchesella cincta.</title>
        <authorList>
            <person name="Faddeeva-Vakhrusheva A."/>
            <person name="Derks M.F."/>
            <person name="Anvar S.Y."/>
            <person name="Agamennone V."/>
            <person name="Suring W."/>
            <person name="Smit S."/>
            <person name="van Straalen N.M."/>
            <person name="Roelofs D."/>
        </authorList>
    </citation>
    <scope>NUCLEOTIDE SEQUENCE [LARGE SCALE GENOMIC DNA]</scope>
    <source>
        <tissue evidence="13">Mixed pool</tissue>
    </source>
</reference>
<sequence length="178" mass="20388">MNSSTRTRPCWVEVTKLTKSEITKWTRSTYNLPVPAGESVRPKKKKHVSTKREYKCAVCGKVFDNRSVLSRHYNVHTRERPYQCPVCSKPSARTETVTAHLKVHTGEKPFSCTDCDASFARATSRKIHMKWKHSIGNGVKCTVCSKEYPTKPILKIHMKTHSTKKPFSCLFCETLKLK</sequence>
<keyword evidence="4" id="KW-0677">Repeat</keyword>
<evidence type="ECO:0000259" key="12">
    <source>
        <dbReference type="PROSITE" id="PS50157"/>
    </source>
</evidence>
<comment type="caution">
    <text evidence="13">The sequence shown here is derived from an EMBL/GenBank/DDBJ whole genome shotgun (WGS) entry which is preliminary data.</text>
</comment>
<feature type="domain" description="C2H2-type" evidence="12">
    <location>
        <begin position="139"/>
        <end position="166"/>
    </location>
</feature>
<dbReference type="OMA" id="FECEMCE"/>
<dbReference type="FunFam" id="3.30.160.60:FF:000446">
    <property type="entry name" value="Zinc finger protein"/>
    <property type="match status" value="1"/>
</dbReference>
<dbReference type="PANTHER" id="PTHR16515:SF49">
    <property type="entry name" value="GASTRULA ZINC FINGER PROTEIN XLCGF49.1-LIKE-RELATED"/>
    <property type="match status" value="1"/>
</dbReference>
<evidence type="ECO:0000256" key="8">
    <source>
        <dbReference type="ARBA" id="ARBA00023125"/>
    </source>
</evidence>
<dbReference type="PROSITE" id="PS00028">
    <property type="entry name" value="ZINC_FINGER_C2H2_1"/>
    <property type="match status" value="3"/>
</dbReference>
<dbReference type="GO" id="GO:0010468">
    <property type="term" value="P:regulation of gene expression"/>
    <property type="evidence" value="ECO:0007669"/>
    <property type="project" value="TreeGrafter"/>
</dbReference>
<feature type="domain" description="C2H2-type" evidence="12">
    <location>
        <begin position="54"/>
        <end position="81"/>
    </location>
</feature>
<dbReference type="InterPro" id="IPR036236">
    <property type="entry name" value="Znf_C2H2_sf"/>
</dbReference>
<protein>
    <submittedName>
        <fullName evidence="13">Putative zinc finger protein</fullName>
    </submittedName>
</protein>
<name>A0A1D2M3K3_ORCCI</name>
<dbReference type="AlphaFoldDB" id="A0A1D2M3K3"/>
<evidence type="ECO:0000313" key="13">
    <source>
        <dbReference type="EMBL" id="ODM87550.1"/>
    </source>
</evidence>
<dbReference type="EMBL" id="LJIJ01005083">
    <property type="protein sequence ID" value="ODM87550.1"/>
    <property type="molecule type" value="Genomic_DNA"/>
</dbReference>
<keyword evidence="14" id="KW-1185">Reference proteome</keyword>
<keyword evidence="6" id="KW-0862">Zinc</keyword>
<evidence type="ECO:0000256" key="6">
    <source>
        <dbReference type="ARBA" id="ARBA00022833"/>
    </source>
</evidence>
<dbReference type="PANTHER" id="PTHR16515">
    <property type="entry name" value="PR DOMAIN ZINC FINGER PROTEIN"/>
    <property type="match status" value="1"/>
</dbReference>
<keyword evidence="5 11" id="KW-0863">Zinc-finger</keyword>
<comment type="subcellular location">
    <subcellularLocation>
        <location evidence="2">Nucleus</location>
    </subcellularLocation>
</comment>
<dbReference type="SUPFAM" id="SSF57667">
    <property type="entry name" value="beta-beta-alpha zinc fingers"/>
    <property type="match status" value="3"/>
</dbReference>
<dbReference type="InterPro" id="IPR013087">
    <property type="entry name" value="Znf_C2H2_type"/>
</dbReference>
<dbReference type="Pfam" id="PF00096">
    <property type="entry name" value="zf-C2H2"/>
    <property type="match status" value="4"/>
</dbReference>
<evidence type="ECO:0000256" key="7">
    <source>
        <dbReference type="ARBA" id="ARBA00023015"/>
    </source>
</evidence>
<keyword evidence="7" id="KW-0805">Transcription regulation</keyword>
<dbReference type="FunFam" id="3.30.160.60:FF:000012">
    <property type="entry name" value="RB-associated KRAB zinc finger protein-like"/>
    <property type="match status" value="1"/>
</dbReference>
<evidence type="ECO:0000313" key="14">
    <source>
        <dbReference type="Proteomes" id="UP000094527"/>
    </source>
</evidence>
<dbReference type="STRING" id="48709.A0A1D2M3K3"/>
<dbReference type="GO" id="GO:0008270">
    <property type="term" value="F:zinc ion binding"/>
    <property type="evidence" value="ECO:0007669"/>
    <property type="project" value="UniProtKB-KW"/>
</dbReference>
<dbReference type="OrthoDB" id="8113227at2759"/>
<keyword evidence="8" id="KW-0238">DNA-binding</keyword>
<dbReference type="FunFam" id="3.30.160.60:FF:000097">
    <property type="entry name" value="Zinc finger protein"/>
    <property type="match status" value="1"/>
</dbReference>
<dbReference type="InterPro" id="IPR050331">
    <property type="entry name" value="Zinc_finger"/>
</dbReference>
<dbReference type="GO" id="GO:0003677">
    <property type="term" value="F:DNA binding"/>
    <property type="evidence" value="ECO:0007669"/>
    <property type="project" value="UniProtKB-KW"/>
</dbReference>
<dbReference type="SMART" id="SM00355">
    <property type="entry name" value="ZnF_C2H2"/>
    <property type="match status" value="4"/>
</dbReference>
<evidence type="ECO:0000256" key="3">
    <source>
        <dbReference type="ARBA" id="ARBA00022723"/>
    </source>
</evidence>
<feature type="domain" description="C2H2-type" evidence="12">
    <location>
        <begin position="82"/>
        <end position="109"/>
    </location>
</feature>
<evidence type="ECO:0000256" key="2">
    <source>
        <dbReference type="ARBA" id="ARBA00004123"/>
    </source>
</evidence>
<evidence type="ECO:0000256" key="4">
    <source>
        <dbReference type="ARBA" id="ARBA00022737"/>
    </source>
</evidence>
<gene>
    <name evidence="13" type="ORF">Ocin01_19133</name>
</gene>
<dbReference type="GO" id="GO:0005634">
    <property type="term" value="C:nucleus"/>
    <property type="evidence" value="ECO:0007669"/>
    <property type="project" value="UniProtKB-SubCell"/>
</dbReference>
<evidence type="ECO:0000256" key="11">
    <source>
        <dbReference type="PROSITE-ProRule" id="PRU00042"/>
    </source>
</evidence>
<dbReference type="Proteomes" id="UP000094527">
    <property type="component" value="Unassembled WGS sequence"/>
</dbReference>
<dbReference type="Gene3D" id="3.30.160.60">
    <property type="entry name" value="Classic Zinc Finger"/>
    <property type="match status" value="4"/>
</dbReference>
<evidence type="ECO:0000256" key="9">
    <source>
        <dbReference type="ARBA" id="ARBA00023163"/>
    </source>
</evidence>
<evidence type="ECO:0000256" key="10">
    <source>
        <dbReference type="ARBA" id="ARBA00023242"/>
    </source>
</evidence>